<proteinExistence type="predicted"/>
<dbReference type="Pfam" id="PF01215">
    <property type="entry name" value="COX5B"/>
    <property type="match status" value="1"/>
</dbReference>
<dbReference type="SUPFAM" id="SSF57802">
    <property type="entry name" value="Rubredoxin-like"/>
    <property type="match status" value="1"/>
</dbReference>
<dbReference type="GO" id="GO:0005740">
    <property type="term" value="C:mitochondrial envelope"/>
    <property type="evidence" value="ECO:0007669"/>
    <property type="project" value="InterPro"/>
</dbReference>
<evidence type="ECO:0000256" key="1">
    <source>
        <dbReference type="SAM" id="MobiDB-lite"/>
    </source>
</evidence>
<protein>
    <submittedName>
        <fullName evidence="2">Uncharacterized protein</fullName>
    </submittedName>
</protein>
<dbReference type="EMBL" id="HBIR01056383">
    <property type="protein sequence ID" value="CAE0593552.1"/>
    <property type="molecule type" value="Transcribed_RNA"/>
</dbReference>
<dbReference type="Gene3D" id="2.60.11.10">
    <property type="entry name" value="Cytochrome c oxidase, subunit Vb"/>
    <property type="match status" value="1"/>
</dbReference>
<evidence type="ECO:0000313" key="2">
    <source>
        <dbReference type="EMBL" id="CAE0593552.1"/>
    </source>
</evidence>
<dbReference type="InterPro" id="IPR002124">
    <property type="entry name" value="Cyt_c_oxidase_su5b"/>
</dbReference>
<name>A0A7S3X420_EMIHU</name>
<feature type="region of interest" description="Disordered" evidence="1">
    <location>
        <begin position="33"/>
        <end position="55"/>
    </location>
</feature>
<dbReference type="InterPro" id="IPR036972">
    <property type="entry name" value="Cyt_c_oxidase_su5b_sf"/>
</dbReference>
<dbReference type="GO" id="GO:0006123">
    <property type="term" value="P:mitochondrial electron transport, cytochrome c to oxygen"/>
    <property type="evidence" value="ECO:0007669"/>
    <property type="project" value="InterPro"/>
</dbReference>
<dbReference type="GO" id="GO:0045277">
    <property type="term" value="C:respiratory chain complex IV"/>
    <property type="evidence" value="ECO:0007669"/>
    <property type="project" value="InterPro"/>
</dbReference>
<organism evidence="2">
    <name type="scientific">Emiliania huxleyi</name>
    <name type="common">Coccolithophore</name>
    <name type="synonym">Pontosphaera huxleyi</name>
    <dbReference type="NCBI Taxonomy" id="2903"/>
    <lineage>
        <taxon>Eukaryota</taxon>
        <taxon>Haptista</taxon>
        <taxon>Haptophyta</taxon>
        <taxon>Prymnesiophyceae</taxon>
        <taxon>Isochrysidales</taxon>
        <taxon>Noelaerhabdaceae</taxon>
        <taxon>Emiliania</taxon>
    </lineage>
</organism>
<reference evidence="2" key="1">
    <citation type="submission" date="2021-01" db="EMBL/GenBank/DDBJ databases">
        <authorList>
            <person name="Corre E."/>
            <person name="Pelletier E."/>
            <person name="Niang G."/>
            <person name="Scheremetjew M."/>
            <person name="Finn R."/>
            <person name="Kale V."/>
            <person name="Holt S."/>
            <person name="Cochrane G."/>
            <person name="Meng A."/>
            <person name="Brown T."/>
            <person name="Cohen L."/>
        </authorList>
    </citation>
    <scope>NUCLEOTIDE SEQUENCE</scope>
    <source>
        <strain evidence="2">379</strain>
    </source>
</reference>
<sequence length="143" mass="15510">MLRASVHRGSSRLTAAALARPAPAVGGVRRLTDRIPENEEQSTGMEKKEEMQTPDIFWSREPITGHKGTKDNPAIVPSYNESRVVGLETHSVRAAPAALRAPSLHGDARGRAALLAARYHRSFGAARLRTFALCCVTHAYADP</sequence>
<gene>
    <name evidence="2" type="ORF">EHUX00137_LOCUS43898</name>
</gene>
<accession>A0A7S3X420</accession>
<dbReference type="AlphaFoldDB" id="A0A7S3X420"/>